<keyword evidence="3" id="KW-1185">Reference proteome</keyword>
<feature type="transmembrane region" description="Helical" evidence="1">
    <location>
        <begin position="34"/>
        <end position="55"/>
    </location>
</feature>
<dbReference type="RefSeq" id="WP_274687027.1">
    <property type="nucleotide sequence ID" value="NZ_JAPMOU010000001.1"/>
</dbReference>
<name>A0ABT5U2S1_9GAMM</name>
<organism evidence="2 3">
    <name type="scientific">Spartinivicinus poritis</name>
    <dbReference type="NCBI Taxonomy" id="2994640"/>
    <lineage>
        <taxon>Bacteria</taxon>
        <taxon>Pseudomonadati</taxon>
        <taxon>Pseudomonadota</taxon>
        <taxon>Gammaproteobacteria</taxon>
        <taxon>Oceanospirillales</taxon>
        <taxon>Zooshikellaceae</taxon>
        <taxon>Spartinivicinus</taxon>
    </lineage>
</organism>
<reference evidence="2 3" key="1">
    <citation type="submission" date="2022-11" db="EMBL/GenBank/DDBJ databases">
        <title>Spartinivicinus poritis sp. nov., isolated from scleractinian coral Porites lutea.</title>
        <authorList>
            <person name="Zhang G."/>
            <person name="Cai L."/>
            <person name="Wei Q."/>
        </authorList>
    </citation>
    <scope>NUCLEOTIDE SEQUENCE [LARGE SCALE GENOMIC DNA]</scope>
    <source>
        <strain evidence="2 3">A2-2</strain>
    </source>
</reference>
<keyword evidence="1" id="KW-0812">Transmembrane</keyword>
<dbReference type="Proteomes" id="UP001528823">
    <property type="component" value="Unassembled WGS sequence"/>
</dbReference>
<proteinExistence type="predicted"/>
<evidence type="ECO:0000313" key="2">
    <source>
        <dbReference type="EMBL" id="MDE1460656.1"/>
    </source>
</evidence>
<evidence type="ECO:0000256" key="1">
    <source>
        <dbReference type="SAM" id="Phobius"/>
    </source>
</evidence>
<feature type="transmembrane region" description="Helical" evidence="1">
    <location>
        <begin position="9"/>
        <end position="28"/>
    </location>
</feature>
<dbReference type="EMBL" id="JAPMOU010000001">
    <property type="protein sequence ID" value="MDE1460656.1"/>
    <property type="molecule type" value="Genomic_DNA"/>
</dbReference>
<keyword evidence="1" id="KW-0472">Membrane</keyword>
<comment type="caution">
    <text evidence="2">The sequence shown here is derived from an EMBL/GenBank/DDBJ whole genome shotgun (WGS) entry which is preliminary data.</text>
</comment>
<gene>
    <name evidence="2" type="ORF">ORQ98_01625</name>
</gene>
<protein>
    <submittedName>
        <fullName evidence="2">Uncharacterized protein</fullName>
    </submittedName>
</protein>
<keyword evidence="1" id="KW-1133">Transmembrane helix</keyword>
<evidence type="ECO:0000313" key="3">
    <source>
        <dbReference type="Proteomes" id="UP001528823"/>
    </source>
</evidence>
<sequence>MQGLICRLLFWSLFGAFIGLFIGGKSAYGEVNIYVVYAITGAVIGSIFGQLFYNLGKRDY</sequence>
<accession>A0ABT5U2S1</accession>